<keyword evidence="2" id="KW-1185">Reference proteome</keyword>
<dbReference type="Proteomes" id="UP000828390">
    <property type="component" value="Unassembled WGS sequence"/>
</dbReference>
<protein>
    <submittedName>
        <fullName evidence="1">Uncharacterized protein</fullName>
    </submittedName>
</protein>
<gene>
    <name evidence="1" type="ORF">DPMN_151331</name>
</gene>
<dbReference type="SUPFAM" id="SSF56601">
    <property type="entry name" value="beta-lactamase/transpeptidase-like"/>
    <property type="match status" value="1"/>
</dbReference>
<reference evidence="1" key="1">
    <citation type="journal article" date="2019" name="bioRxiv">
        <title>The Genome of the Zebra Mussel, Dreissena polymorpha: A Resource for Invasive Species Research.</title>
        <authorList>
            <person name="McCartney M.A."/>
            <person name="Auch B."/>
            <person name="Kono T."/>
            <person name="Mallez S."/>
            <person name="Zhang Y."/>
            <person name="Obille A."/>
            <person name="Becker A."/>
            <person name="Abrahante J.E."/>
            <person name="Garbe J."/>
            <person name="Badalamenti J.P."/>
            <person name="Herman A."/>
            <person name="Mangelson H."/>
            <person name="Liachko I."/>
            <person name="Sullivan S."/>
            <person name="Sone E.D."/>
            <person name="Koren S."/>
            <person name="Silverstein K.A.T."/>
            <person name="Beckman K.B."/>
            <person name="Gohl D.M."/>
        </authorList>
    </citation>
    <scope>NUCLEOTIDE SEQUENCE</scope>
    <source>
        <strain evidence="1">Duluth1</strain>
        <tissue evidence="1">Whole animal</tissue>
    </source>
</reference>
<sequence>MMHQTVSCLLMPSISVGRGIISPKSLVMDYWPEFAVKGKDNITVEMLISHQVRSLVTIR</sequence>
<organism evidence="1 2">
    <name type="scientific">Dreissena polymorpha</name>
    <name type="common">Zebra mussel</name>
    <name type="synonym">Mytilus polymorpha</name>
    <dbReference type="NCBI Taxonomy" id="45954"/>
    <lineage>
        <taxon>Eukaryota</taxon>
        <taxon>Metazoa</taxon>
        <taxon>Spiralia</taxon>
        <taxon>Lophotrochozoa</taxon>
        <taxon>Mollusca</taxon>
        <taxon>Bivalvia</taxon>
        <taxon>Autobranchia</taxon>
        <taxon>Heteroconchia</taxon>
        <taxon>Euheterodonta</taxon>
        <taxon>Imparidentia</taxon>
        <taxon>Neoheterodontei</taxon>
        <taxon>Myida</taxon>
        <taxon>Dreissenoidea</taxon>
        <taxon>Dreissenidae</taxon>
        <taxon>Dreissena</taxon>
    </lineage>
</organism>
<accession>A0A9D4FJR6</accession>
<dbReference type="EMBL" id="JAIWYP010000007">
    <property type="protein sequence ID" value="KAH3797745.1"/>
    <property type="molecule type" value="Genomic_DNA"/>
</dbReference>
<evidence type="ECO:0000313" key="1">
    <source>
        <dbReference type="EMBL" id="KAH3797745.1"/>
    </source>
</evidence>
<dbReference type="Gene3D" id="3.40.710.10">
    <property type="entry name" value="DD-peptidase/beta-lactamase superfamily"/>
    <property type="match status" value="1"/>
</dbReference>
<proteinExistence type="predicted"/>
<evidence type="ECO:0000313" key="2">
    <source>
        <dbReference type="Proteomes" id="UP000828390"/>
    </source>
</evidence>
<name>A0A9D4FJR6_DREPO</name>
<comment type="caution">
    <text evidence="1">The sequence shown here is derived from an EMBL/GenBank/DDBJ whole genome shotgun (WGS) entry which is preliminary data.</text>
</comment>
<dbReference type="AlphaFoldDB" id="A0A9D4FJR6"/>
<dbReference type="InterPro" id="IPR012338">
    <property type="entry name" value="Beta-lactam/transpept-like"/>
</dbReference>
<reference evidence="1" key="2">
    <citation type="submission" date="2020-11" db="EMBL/GenBank/DDBJ databases">
        <authorList>
            <person name="McCartney M.A."/>
            <person name="Auch B."/>
            <person name="Kono T."/>
            <person name="Mallez S."/>
            <person name="Becker A."/>
            <person name="Gohl D.M."/>
            <person name="Silverstein K.A.T."/>
            <person name="Koren S."/>
            <person name="Bechman K.B."/>
            <person name="Herman A."/>
            <person name="Abrahante J.E."/>
            <person name="Garbe J."/>
        </authorList>
    </citation>
    <scope>NUCLEOTIDE SEQUENCE</scope>
    <source>
        <strain evidence="1">Duluth1</strain>
        <tissue evidence="1">Whole animal</tissue>
    </source>
</reference>